<feature type="transmembrane region" description="Helical" evidence="4">
    <location>
        <begin position="290"/>
        <end position="311"/>
    </location>
</feature>
<name>A0ABX2T7M7_9PROT</name>
<accession>A0ABX2T7M7</accession>
<feature type="transmembrane region" description="Helical" evidence="4">
    <location>
        <begin position="266"/>
        <end position="284"/>
    </location>
</feature>
<evidence type="ECO:0000313" key="7">
    <source>
        <dbReference type="Proteomes" id="UP000584642"/>
    </source>
</evidence>
<feature type="transmembrane region" description="Helical" evidence="4">
    <location>
        <begin position="359"/>
        <end position="379"/>
    </location>
</feature>
<keyword evidence="2 4" id="KW-1133">Transmembrane helix</keyword>
<comment type="caution">
    <text evidence="6">The sequence shown here is derived from an EMBL/GenBank/DDBJ whole genome shotgun (WGS) entry which is preliminary data.</text>
</comment>
<dbReference type="CDD" id="cd17477">
    <property type="entry name" value="MFS_YcaD_like"/>
    <property type="match status" value="1"/>
</dbReference>
<dbReference type="InterPro" id="IPR047200">
    <property type="entry name" value="MFS_YcaD-like"/>
</dbReference>
<proteinExistence type="predicted"/>
<organism evidence="6 7">
    <name type="scientific">Azospirillum oleiclasticum</name>
    <dbReference type="NCBI Taxonomy" id="2735135"/>
    <lineage>
        <taxon>Bacteria</taxon>
        <taxon>Pseudomonadati</taxon>
        <taxon>Pseudomonadota</taxon>
        <taxon>Alphaproteobacteria</taxon>
        <taxon>Rhodospirillales</taxon>
        <taxon>Azospirillaceae</taxon>
        <taxon>Azospirillum</taxon>
    </lineage>
</organism>
<dbReference type="InterPro" id="IPR036259">
    <property type="entry name" value="MFS_trans_sf"/>
</dbReference>
<evidence type="ECO:0000256" key="2">
    <source>
        <dbReference type="ARBA" id="ARBA00022989"/>
    </source>
</evidence>
<evidence type="ECO:0000256" key="1">
    <source>
        <dbReference type="ARBA" id="ARBA00022692"/>
    </source>
</evidence>
<dbReference type="PROSITE" id="PS50850">
    <property type="entry name" value="MFS"/>
    <property type="match status" value="1"/>
</dbReference>
<dbReference type="Pfam" id="PF07690">
    <property type="entry name" value="MFS_1"/>
    <property type="match status" value="1"/>
</dbReference>
<feature type="transmembrane region" description="Helical" evidence="4">
    <location>
        <begin position="332"/>
        <end position="353"/>
    </location>
</feature>
<dbReference type="PANTHER" id="PTHR23521:SF3">
    <property type="entry name" value="MFS TRANSPORTER"/>
    <property type="match status" value="1"/>
</dbReference>
<protein>
    <submittedName>
        <fullName evidence="6">MFS transporter</fullName>
    </submittedName>
</protein>
<dbReference type="RefSeq" id="WP_180281843.1">
    <property type="nucleotide sequence ID" value="NZ_JABFDB010000006.1"/>
</dbReference>
<dbReference type="PANTHER" id="PTHR23521">
    <property type="entry name" value="TRANSPORTER MFS SUPERFAMILY"/>
    <property type="match status" value="1"/>
</dbReference>
<dbReference type="EMBL" id="JABFDB010000006">
    <property type="protein sequence ID" value="NYZ20067.1"/>
    <property type="molecule type" value="Genomic_DNA"/>
</dbReference>
<keyword evidence="3 4" id="KW-0472">Membrane</keyword>
<feature type="transmembrane region" description="Helical" evidence="4">
    <location>
        <begin position="73"/>
        <end position="93"/>
    </location>
</feature>
<feature type="transmembrane region" description="Helical" evidence="4">
    <location>
        <begin position="39"/>
        <end position="61"/>
    </location>
</feature>
<dbReference type="Proteomes" id="UP000584642">
    <property type="component" value="Unassembled WGS sequence"/>
</dbReference>
<dbReference type="InterPro" id="IPR020846">
    <property type="entry name" value="MFS_dom"/>
</dbReference>
<feature type="transmembrane region" description="Helical" evidence="4">
    <location>
        <begin position="200"/>
        <end position="224"/>
    </location>
</feature>
<dbReference type="InterPro" id="IPR011701">
    <property type="entry name" value="MFS"/>
</dbReference>
<reference evidence="6 7" key="1">
    <citation type="submission" date="2020-05" db="EMBL/GenBank/DDBJ databases">
        <title>Azospirillum oleiclasticum sp. nov, a nitrogen-fixing and heavy crude oil-emulsifying bacterium isolated from the crude oil of Yumen Oilfield.</title>
        <authorList>
            <person name="Wu D."/>
            <person name="Cai M."/>
            <person name="Zhang X."/>
        </authorList>
    </citation>
    <scope>NUCLEOTIDE SEQUENCE [LARGE SCALE GENOMIC DNA]</scope>
    <source>
        <strain evidence="6 7">ROY-1-1-2</strain>
    </source>
</reference>
<gene>
    <name evidence="6" type="ORF">HND93_10105</name>
</gene>
<sequence length="409" mass="42317">MSTLPPAILSMIAATMLLQLGNGLLTALLPLRMQADGLSATSIGGVASAYGFGFIIGCIWAPRVVRGMGHKPAFALLGGVAAVIILSFTVAGTTVGPWMLLRALVGLALAGLFTITDSWISGLAPPATRGQVFSVHMIGTRLTLMLAPLCVALGEVTGYGLFAFAAAMLAVAVLPLLVVRGSAPKLPSVVRLRPLELYAIAPSALVGCFGVGMLNGSMVSLAAVYGVRMGLSEETAAALLLALQGGSLVTQWPIGRLSDRIDRRLVIAGVTGAAALMSAFVASLQPGTPALVILPAFILWGGLSFSTYAVCVSHGSDLVPADRMVTMVGELLLAWAAGAMVGPFPASMALQWYGPSGLFLYFTVVGAALTVFVMVRIMMQPRTPKRALLPASAESPSMILQGKAIREQK</sequence>
<evidence type="ECO:0000256" key="3">
    <source>
        <dbReference type="ARBA" id="ARBA00023136"/>
    </source>
</evidence>
<evidence type="ECO:0000256" key="4">
    <source>
        <dbReference type="SAM" id="Phobius"/>
    </source>
</evidence>
<evidence type="ECO:0000259" key="5">
    <source>
        <dbReference type="PROSITE" id="PS50850"/>
    </source>
</evidence>
<feature type="domain" description="Major facilitator superfamily (MFS) profile" evidence="5">
    <location>
        <begin position="7"/>
        <end position="384"/>
    </location>
</feature>
<dbReference type="Gene3D" id="1.20.1250.20">
    <property type="entry name" value="MFS general substrate transporter like domains"/>
    <property type="match status" value="2"/>
</dbReference>
<evidence type="ECO:0000313" key="6">
    <source>
        <dbReference type="EMBL" id="NYZ20067.1"/>
    </source>
</evidence>
<feature type="transmembrane region" description="Helical" evidence="4">
    <location>
        <begin position="132"/>
        <end position="154"/>
    </location>
</feature>
<dbReference type="SUPFAM" id="SSF103473">
    <property type="entry name" value="MFS general substrate transporter"/>
    <property type="match status" value="1"/>
</dbReference>
<keyword evidence="1 4" id="KW-0812">Transmembrane</keyword>
<keyword evidence="7" id="KW-1185">Reference proteome</keyword>
<feature type="transmembrane region" description="Helical" evidence="4">
    <location>
        <begin position="160"/>
        <end position="179"/>
    </location>
</feature>